<dbReference type="InterPro" id="IPR036950">
    <property type="entry name" value="PBP_transglycosylase"/>
</dbReference>
<dbReference type="GO" id="GO:0030288">
    <property type="term" value="C:outer membrane-bounded periplasmic space"/>
    <property type="evidence" value="ECO:0007669"/>
    <property type="project" value="TreeGrafter"/>
</dbReference>
<evidence type="ECO:0000256" key="18">
    <source>
        <dbReference type="ARBA" id="ARBA00022984"/>
    </source>
</evidence>
<evidence type="ECO:0000256" key="13">
    <source>
        <dbReference type="ARBA" id="ARBA00022679"/>
    </source>
</evidence>
<evidence type="ECO:0000256" key="22">
    <source>
        <dbReference type="ARBA" id="ARBA00023268"/>
    </source>
</evidence>
<comment type="pathway">
    <text evidence="3">Cell wall biogenesis; peptidoglycan biosynthesis.</text>
</comment>
<evidence type="ECO:0000256" key="12">
    <source>
        <dbReference type="ARBA" id="ARBA00022676"/>
    </source>
</evidence>
<sequence length="859" mass="95739">MKIMRTFFHLLGLGFLAALAGGSCLVLAVALYYWPGLQEEVAKLRDLDQLLAEQLEVPLRVYSRDHKLIAEFGEQRRKPIQFQQIPPDYIKAILAAEDANFFQHPGIDPKALARAAVQLGTTGHIQSGGSTISMQVARNYLLTLDRTFTRKIREILLSLQMERLLTKQQIMELYVNKIYLGHRSYGIAAAAEVYYGKPLAELNLAQLAMIAGLPKAPSAYNPLTNPKRALIRRNWILSRMLDLGFIDAPRYSHAVRQPVSARYHSPKPELEAPYIAEMARTYAVERWGKEAYTKGLSIYTSIDSQQQAWAQHAMVDGLIAYDRRHGWRGVEQEEIPASLQIEDKLDAEAMAELKATRGLGQDAQGSLEAALQDPRARVLQQSLGQDVSHWLKVLDQTLNYGGLIPAIVTQVEEKSAQVLIASGELVTLDWDAMKWAGRYRSPRWHEGTPKDAHQLLKVGDMIRLWKQPQEAKDDPQAPAFRWQLAQIPSIQGALVAINPNTGAIEALMGGFDFYHSKFNRATQAERQAGSIFKPFIYSAALAKGYTAATLINDAPFVLQDVQLEDVWRPQNSSGKFYGPTRLREGLYKSRNLISIRVLDYVGIGPALDYLQKFGFETNKLPANLSLALGSANVTPLQMASAYAVLANGGYAVAPYFIERIQNAQGEVIFQAQPKHVCRACTVEHTHIKVKGQIYPVAERVLDEYTAYIMHSILQDVIRRGTGRRALELERRDLAGKTGTTNDQRDAWFSGFNTEKVVTVWTGFDQNTSTAEYGAQLALPIWMDFMRFALAQMPPAELEAPADLVRIRIDANSGLRARAESENTLLEVFRPGRVPAWQPNAAATGMSTGGGLVPVPESLF</sequence>
<reference evidence="32" key="1">
    <citation type="submission" date="2016-10" db="EMBL/GenBank/DDBJ databases">
        <authorList>
            <person name="Varghese N."/>
            <person name="Submissions S."/>
        </authorList>
    </citation>
    <scope>NUCLEOTIDE SEQUENCE [LARGE SCALE GENOMIC DNA]</scope>
    <source>
        <strain evidence="32">DSM 7165</strain>
    </source>
</reference>
<dbReference type="InterPro" id="IPR031376">
    <property type="entry name" value="PCB_OB"/>
</dbReference>
<keyword evidence="22" id="KW-0511">Multifunctional enzyme</keyword>
<dbReference type="Pfam" id="PF00912">
    <property type="entry name" value="Transgly"/>
    <property type="match status" value="1"/>
</dbReference>
<evidence type="ECO:0000256" key="7">
    <source>
        <dbReference type="ARBA" id="ARBA00018638"/>
    </source>
</evidence>
<dbReference type="Gene3D" id="1.10.3810.10">
    <property type="entry name" value="Biosynthetic peptidoglycan transglycosylase-like"/>
    <property type="match status" value="1"/>
</dbReference>
<dbReference type="InterPro" id="IPR001264">
    <property type="entry name" value="Glyco_trans_51"/>
</dbReference>
<dbReference type="GO" id="GO:0008955">
    <property type="term" value="F:peptidoglycan glycosyltransferase activity"/>
    <property type="evidence" value="ECO:0007669"/>
    <property type="project" value="UniProtKB-EC"/>
</dbReference>
<evidence type="ECO:0000259" key="30">
    <source>
        <dbReference type="Pfam" id="PF17092"/>
    </source>
</evidence>
<comment type="similarity">
    <text evidence="4">In the C-terminal section; belongs to the transpeptidase family.</text>
</comment>
<dbReference type="EC" id="3.4.16.4" evidence="6"/>
<dbReference type="SUPFAM" id="SSF56601">
    <property type="entry name" value="beta-lactamase/transpeptidase-like"/>
    <property type="match status" value="1"/>
</dbReference>
<evidence type="ECO:0000256" key="21">
    <source>
        <dbReference type="ARBA" id="ARBA00023251"/>
    </source>
</evidence>
<dbReference type="Pfam" id="PF17092">
    <property type="entry name" value="PCB_OB"/>
    <property type="match status" value="1"/>
</dbReference>
<keyword evidence="15" id="KW-0378">Hydrolase</keyword>
<evidence type="ECO:0000256" key="15">
    <source>
        <dbReference type="ARBA" id="ARBA00022801"/>
    </source>
</evidence>
<evidence type="ECO:0000256" key="8">
    <source>
        <dbReference type="ARBA" id="ARBA00022475"/>
    </source>
</evidence>
<dbReference type="InterPro" id="IPR012338">
    <property type="entry name" value="Beta-lactam/transpept-like"/>
</dbReference>
<evidence type="ECO:0000256" key="1">
    <source>
        <dbReference type="ARBA" id="ARBA00002624"/>
    </source>
</evidence>
<keyword evidence="12" id="KW-0328">Glycosyltransferase</keyword>
<dbReference type="UniPathway" id="UPA00219"/>
<dbReference type="GO" id="GO:0006508">
    <property type="term" value="P:proteolysis"/>
    <property type="evidence" value="ECO:0007669"/>
    <property type="project" value="UniProtKB-KW"/>
</dbReference>
<dbReference type="InterPro" id="IPR050396">
    <property type="entry name" value="Glycosyltr_51/Transpeptidase"/>
</dbReference>
<dbReference type="GO" id="GO:0071555">
    <property type="term" value="P:cell wall organization"/>
    <property type="evidence" value="ECO:0007669"/>
    <property type="project" value="UniProtKB-KW"/>
</dbReference>
<evidence type="ECO:0000256" key="23">
    <source>
        <dbReference type="ARBA" id="ARBA00023316"/>
    </source>
</evidence>
<dbReference type="OrthoDB" id="9766909at2"/>
<evidence type="ECO:0000256" key="25">
    <source>
        <dbReference type="ARBA" id="ARBA00044770"/>
    </source>
</evidence>
<keyword evidence="32" id="KW-1185">Reference proteome</keyword>
<protein>
    <recommendedName>
        <fullName evidence="7">Penicillin-binding protein 1A</fullName>
        <ecNumber evidence="25">2.4.99.28</ecNumber>
        <ecNumber evidence="6">3.4.16.4</ecNumber>
    </recommendedName>
</protein>
<evidence type="ECO:0000256" key="3">
    <source>
        <dbReference type="ARBA" id="ARBA00004752"/>
    </source>
</evidence>
<keyword evidence="19" id="KW-1133">Transmembrane helix</keyword>
<feature type="domain" description="Glycosyl transferase family 51" evidence="29">
    <location>
        <begin position="66"/>
        <end position="240"/>
    </location>
</feature>
<evidence type="ECO:0000256" key="10">
    <source>
        <dbReference type="ARBA" id="ARBA00022645"/>
    </source>
</evidence>
<evidence type="ECO:0000256" key="5">
    <source>
        <dbReference type="ARBA" id="ARBA00007739"/>
    </source>
</evidence>
<evidence type="ECO:0000256" key="17">
    <source>
        <dbReference type="ARBA" id="ARBA00022968"/>
    </source>
</evidence>
<dbReference type="STRING" id="64971.SAMN05421831_102267"/>
<comment type="similarity">
    <text evidence="5">In the N-terminal section; belongs to the glycosyltransferase 51 family.</text>
</comment>
<dbReference type="GO" id="GO:0008360">
    <property type="term" value="P:regulation of cell shape"/>
    <property type="evidence" value="ECO:0007669"/>
    <property type="project" value="UniProtKB-KW"/>
</dbReference>
<dbReference type="GO" id="GO:0046677">
    <property type="term" value="P:response to antibiotic"/>
    <property type="evidence" value="ECO:0007669"/>
    <property type="project" value="UniProtKB-KW"/>
</dbReference>
<evidence type="ECO:0000256" key="24">
    <source>
        <dbReference type="ARBA" id="ARBA00034000"/>
    </source>
</evidence>
<dbReference type="PANTHER" id="PTHR32282">
    <property type="entry name" value="BINDING PROTEIN TRANSPEPTIDASE, PUTATIVE-RELATED"/>
    <property type="match status" value="1"/>
</dbReference>
<keyword evidence="17" id="KW-0735">Signal-anchor</keyword>
<comment type="subcellular location">
    <subcellularLocation>
        <location evidence="2">Cell inner membrane</location>
        <topology evidence="2">Single-pass type II membrane protein</topology>
    </subcellularLocation>
</comment>
<dbReference type="Gene3D" id="3.40.710.10">
    <property type="entry name" value="DD-peptidase/beta-lactamase superfamily"/>
    <property type="match status" value="2"/>
</dbReference>
<keyword evidence="11" id="KW-0645">Protease</keyword>
<evidence type="ECO:0000259" key="28">
    <source>
        <dbReference type="Pfam" id="PF00905"/>
    </source>
</evidence>
<dbReference type="RefSeq" id="WP_093308603.1">
    <property type="nucleotide sequence ID" value="NZ_FNYH01000002.1"/>
</dbReference>
<dbReference type="SUPFAM" id="SSF53955">
    <property type="entry name" value="Lysozyme-like"/>
    <property type="match status" value="1"/>
</dbReference>
<evidence type="ECO:0000256" key="26">
    <source>
        <dbReference type="ARBA" id="ARBA00049902"/>
    </source>
</evidence>
<gene>
    <name evidence="31" type="ORF">SAMN05421831_102267</name>
</gene>
<dbReference type="Proteomes" id="UP000242999">
    <property type="component" value="Unassembled WGS sequence"/>
</dbReference>
<keyword evidence="21" id="KW-0046">Antibiotic resistance</keyword>
<keyword evidence="9" id="KW-0997">Cell inner membrane</keyword>
<dbReference type="NCBIfam" id="TIGR02074">
    <property type="entry name" value="PBP_1a_fam"/>
    <property type="match status" value="1"/>
</dbReference>
<evidence type="ECO:0000256" key="16">
    <source>
        <dbReference type="ARBA" id="ARBA00022960"/>
    </source>
</evidence>
<evidence type="ECO:0000256" key="6">
    <source>
        <dbReference type="ARBA" id="ARBA00012448"/>
    </source>
</evidence>
<organism evidence="31 32">
    <name type="scientific">Allopseudospirillum japonicum</name>
    <dbReference type="NCBI Taxonomy" id="64971"/>
    <lineage>
        <taxon>Bacteria</taxon>
        <taxon>Pseudomonadati</taxon>
        <taxon>Pseudomonadota</taxon>
        <taxon>Gammaproteobacteria</taxon>
        <taxon>Oceanospirillales</taxon>
        <taxon>Oceanospirillaceae</taxon>
        <taxon>Allopseudospirillum</taxon>
    </lineage>
</organism>
<evidence type="ECO:0000259" key="29">
    <source>
        <dbReference type="Pfam" id="PF00912"/>
    </source>
</evidence>
<dbReference type="GO" id="GO:0009002">
    <property type="term" value="F:serine-type D-Ala-D-Ala carboxypeptidase activity"/>
    <property type="evidence" value="ECO:0007669"/>
    <property type="project" value="UniProtKB-EC"/>
</dbReference>
<dbReference type="AlphaFoldDB" id="A0A1H6R8P1"/>
<feature type="domain" description="Penicillin-binding protein OB-like" evidence="30">
    <location>
        <begin position="385"/>
        <end position="490"/>
    </location>
</feature>
<dbReference type="FunFam" id="1.10.3810.10:FF:000003">
    <property type="entry name" value="Penicillin-binding protein 1a"/>
    <property type="match status" value="1"/>
</dbReference>
<keyword evidence="18" id="KW-0573">Peptidoglycan synthesis</keyword>
<keyword evidence="14" id="KW-0812">Transmembrane</keyword>
<keyword evidence="10" id="KW-0121">Carboxypeptidase</keyword>
<dbReference type="GO" id="GO:0009252">
    <property type="term" value="P:peptidoglycan biosynthetic process"/>
    <property type="evidence" value="ECO:0007669"/>
    <property type="project" value="UniProtKB-UniPathway"/>
</dbReference>
<evidence type="ECO:0000256" key="27">
    <source>
        <dbReference type="ARBA" id="ARBA00060592"/>
    </source>
</evidence>
<keyword evidence="13" id="KW-0808">Transferase</keyword>
<comment type="catalytic activity">
    <reaction evidence="26">
        <text>[GlcNAc-(1-&gt;4)-Mur2Ac(oyl-L-Ala-gamma-D-Glu-L-Lys-D-Ala-D-Ala)](n)-di-trans,octa-cis-undecaprenyl diphosphate + beta-D-GlcNAc-(1-&gt;4)-Mur2Ac(oyl-L-Ala-gamma-D-Glu-L-Lys-D-Ala-D-Ala)-di-trans,octa-cis-undecaprenyl diphosphate = [GlcNAc-(1-&gt;4)-Mur2Ac(oyl-L-Ala-gamma-D-Glu-L-Lys-D-Ala-D-Ala)](n+1)-di-trans,octa-cis-undecaprenyl diphosphate + di-trans,octa-cis-undecaprenyl diphosphate + H(+)</text>
        <dbReference type="Rhea" id="RHEA:23708"/>
        <dbReference type="Rhea" id="RHEA-COMP:9602"/>
        <dbReference type="Rhea" id="RHEA-COMP:9603"/>
        <dbReference type="ChEBI" id="CHEBI:15378"/>
        <dbReference type="ChEBI" id="CHEBI:58405"/>
        <dbReference type="ChEBI" id="CHEBI:60033"/>
        <dbReference type="ChEBI" id="CHEBI:78435"/>
        <dbReference type="EC" id="2.4.99.28"/>
    </reaction>
</comment>
<dbReference type="GO" id="GO:0005886">
    <property type="term" value="C:plasma membrane"/>
    <property type="evidence" value="ECO:0007669"/>
    <property type="project" value="UniProtKB-SubCell"/>
</dbReference>
<accession>A0A1H6R8P1</accession>
<feature type="domain" description="Penicillin-binding protein transpeptidase" evidence="28">
    <location>
        <begin position="492"/>
        <end position="781"/>
    </location>
</feature>
<evidence type="ECO:0000313" key="32">
    <source>
        <dbReference type="Proteomes" id="UP000242999"/>
    </source>
</evidence>
<dbReference type="InterPro" id="IPR001460">
    <property type="entry name" value="PCN-bd_Tpept"/>
</dbReference>
<comment type="pathway">
    <text evidence="27">Glycan biosynthesis.</text>
</comment>
<evidence type="ECO:0000256" key="19">
    <source>
        <dbReference type="ARBA" id="ARBA00022989"/>
    </source>
</evidence>
<evidence type="ECO:0000256" key="9">
    <source>
        <dbReference type="ARBA" id="ARBA00022519"/>
    </source>
</evidence>
<name>A0A1H6R8P1_9GAMM</name>
<dbReference type="GO" id="GO:0008658">
    <property type="term" value="F:penicillin binding"/>
    <property type="evidence" value="ECO:0007669"/>
    <property type="project" value="InterPro"/>
</dbReference>
<evidence type="ECO:0000256" key="20">
    <source>
        <dbReference type="ARBA" id="ARBA00023136"/>
    </source>
</evidence>
<evidence type="ECO:0000256" key="14">
    <source>
        <dbReference type="ARBA" id="ARBA00022692"/>
    </source>
</evidence>
<proteinExistence type="inferred from homology"/>
<dbReference type="EMBL" id="FNYH01000002">
    <property type="protein sequence ID" value="SEI47995.1"/>
    <property type="molecule type" value="Genomic_DNA"/>
</dbReference>
<dbReference type="InterPro" id="IPR023346">
    <property type="entry name" value="Lysozyme-like_dom_sf"/>
</dbReference>
<dbReference type="PROSITE" id="PS51257">
    <property type="entry name" value="PROKAR_LIPOPROTEIN"/>
    <property type="match status" value="1"/>
</dbReference>
<comment type="catalytic activity">
    <reaction evidence="24">
        <text>Preferential cleavage: (Ac)2-L-Lys-D-Ala-|-D-Ala. Also transpeptidation of peptidyl-alanyl moieties that are N-acyl substituents of D-alanine.</text>
        <dbReference type="EC" id="3.4.16.4"/>
    </reaction>
</comment>
<dbReference type="PANTHER" id="PTHR32282:SF27">
    <property type="entry name" value="PENICILLIN-BINDING PROTEIN 1A"/>
    <property type="match status" value="1"/>
</dbReference>
<dbReference type="EC" id="2.4.99.28" evidence="25"/>
<evidence type="ECO:0000256" key="2">
    <source>
        <dbReference type="ARBA" id="ARBA00004249"/>
    </source>
</evidence>
<evidence type="ECO:0000313" key="31">
    <source>
        <dbReference type="EMBL" id="SEI47995.1"/>
    </source>
</evidence>
<keyword evidence="16" id="KW-0133">Cell shape</keyword>
<dbReference type="Pfam" id="PF00905">
    <property type="entry name" value="Transpeptidase"/>
    <property type="match status" value="1"/>
</dbReference>
<keyword evidence="23" id="KW-0961">Cell wall biogenesis/degradation</keyword>
<evidence type="ECO:0000256" key="4">
    <source>
        <dbReference type="ARBA" id="ARBA00007090"/>
    </source>
</evidence>
<keyword evidence="20" id="KW-0472">Membrane</keyword>
<keyword evidence="8" id="KW-1003">Cell membrane</keyword>
<evidence type="ECO:0000256" key="11">
    <source>
        <dbReference type="ARBA" id="ARBA00022670"/>
    </source>
</evidence>
<comment type="function">
    <text evidence="1">Cell wall formation. Synthesis of cross-linked peptidoglycan from the lipid intermediates. The enzyme has a penicillin-insensitive transglycosylase N-terminal domain (formation of linear glycan strands) and a penicillin-sensitive transpeptidase C-terminal domain (cross-linking of the peptide subunits).</text>
</comment>